<dbReference type="Pfam" id="PF13191">
    <property type="entry name" value="AAA_16"/>
    <property type="match status" value="1"/>
</dbReference>
<dbReference type="InterPro" id="IPR027417">
    <property type="entry name" value="P-loop_NTPase"/>
</dbReference>
<dbReference type="PANTHER" id="PTHR16305">
    <property type="entry name" value="TESTICULAR SOLUBLE ADENYLYL CYCLASE"/>
    <property type="match status" value="1"/>
</dbReference>
<dbReference type="InterPro" id="IPR003593">
    <property type="entry name" value="AAA+_ATPase"/>
</dbReference>
<accession>A0ABT7JF33</accession>
<dbReference type="PANTHER" id="PTHR16305:SF35">
    <property type="entry name" value="TRANSCRIPTIONAL ACTIVATOR DOMAIN"/>
    <property type="match status" value="1"/>
</dbReference>
<dbReference type="Proteomes" id="UP001241926">
    <property type="component" value="Unassembled WGS sequence"/>
</dbReference>
<dbReference type="InterPro" id="IPR036388">
    <property type="entry name" value="WH-like_DNA-bd_sf"/>
</dbReference>
<name>A0ABT7JF33_9ACTN</name>
<keyword evidence="6" id="KW-1185">Reference proteome</keyword>
<dbReference type="Gene3D" id="3.40.50.300">
    <property type="entry name" value="P-loop containing nucleotide triphosphate hydrolases"/>
    <property type="match status" value="1"/>
</dbReference>
<dbReference type="PRINTS" id="PR00038">
    <property type="entry name" value="HTHLUXR"/>
</dbReference>
<evidence type="ECO:0000256" key="2">
    <source>
        <dbReference type="ARBA" id="ARBA00022840"/>
    </source>
</evidence>
<dbReference type="EMBL" id="JASJUS010000073">
    <property type="protein sequence ID" value="MDL2082123.1"/>
    <property type="molecule type" value="Genomic_DNA"/>
</dbReference>
<dbReference type="PROSITE" id="PS00622">
    <property type="entry name" value="HTH_LUXR_1"/>
    <property type="match status" value="1"/>
</dbReference>
<evidence type="ECO:0000259" key="4">
    <source>
        <dbReference type="PROSITE" id="PS50043"/>
    </source>
</evidence>
<dbReference type="Gene3D" id="1.10.10.10">
    <property type="entry name" value="Winged helix-like DNA-binding domain superfamily/Winged helix DNA-binding domain"/>
    <property type="match status" value="1"/>
</dbReference>
<keyword evidence="1" id="KW-0547">Nucleotide-binding</keyword>
<evidence type="ECO:0000256" key="3">
    <source>
        <dbReference type="SAM" id="MobiDB-lite"/>
    </source>
</evidence>
<feature type="region of interest" description="Disordered" evidence="3">
    <location>
        <begin position="810"/>
        <end position="865"/>
    </location>
</feature>
<dbReference type="InterPro" id="IPR000792">
    <property type="entry name" value="Tscrpt_reg_LuxR_C"/>
</dbReference>
<evidence type="ECO:0000313" key="5">
    <source>
        <dbReference type="EMBL" id="MDL2082123.1"/>
    </source>
</evidence>
<keyword evidence="2" id="KW-0067">ATP-binding</keyword>
<dbReference type="SMART" id="SM00382">
    <property type="entry name" value="AAA"/>
    <property type="match status" value="1"/>
</dbReference>
<dbReference type="SUPFAM" id="SSF46894">
    <property type="entry name" value="C-terminal effector domain of the bipartite response regulators"/>
    <property type="match status" value="1"/>
</dbReference>
<reference evidence="5 6" key="1">
    <citation type="submission" date="2023-05" db="EMBL/GenBank/DDBJ databases">
        <title>Streptomyces fuscus sp. nov., a brown-black pigment producing actinomyces isolated from dry sand of Sea duck farm.</title>
        <authorList>
            <person name="Xie J."/>
            <person name="Shen N."/>
        </authorList>
    </citation>
    <scope>NUCLEOTIDE SEQUENCE [LARGE SCALE GENOMIC DNA]</scope>
    <source>
        <strain evidence="5 6">GXMU-J15</strain>
    </source>
</reference>
<feature type="compositionally biased region" description="Pro residues" evidence="3">
    <location>
        <begin position="819"/>
        <end position="833"/>
    </location>
</feature>
<dbReference type="Pfam" id="PF00196">
    <property type="entry name" value="GerE"/>
    <property type="match status" value="1"/>
</dbReference>
<dbReference type="InterPro" id="IPR016032">
    <property type="entry name" value="Sig_transdc_resp-reg_C-effctor"/>
</dbReference>
<dbReference type="RefSeq" id="WP_285437221.1">
    <property type="nucleotide sequence ID" value="NZ_JASJUS010000073.1"/>
</dbReference>
<feature type="domain" description="HTH luxR-type" evidence="4">
    <location>
        <begin position="854"/>
        <end position="919"/>
    </location>
</feature>
<sequence>MVLIQRKAQLDRLRAAFEQCDDRRGGQVCLITGGVGSGKTALLEAFAREVTERSAQLLRAVGSRAERDLQFAVMDQLIDSSGPGRASLRQVATAVRLLARAAPLAPAAVEESGVRSDGTAHPGAVTAEQPLPSSVQGMLASLFDLARPAPLVIAVDDVHHADRASLQCLLYAVRRLRHKRIMVVLTESSSLRTPHPDFRAELMSQPCFSRIDLAPLTDEALGLLADTHPVPAARARIARLAPAVTGGSPLLMRALLDDPVASGTAPRPEAAPALGGGDGPLAQAVLRALYRHEPEVRATAKTLAVLGRPTPLPVLARLLALTPDLTAQAVQLLCQCGLVDGDLLRRPLVPAVLADLPAEERRRLHRRAAEVLHEYGAEPEVVARHLIGAEWAEPDWAEPALYRAATQALDTGRPDFASACLGLTRRRAGDTGAWTAYDSLLLRARWQVNPLSAATDLTVLTAAEGPELGTPAALTGVPALLWHGRGDTARAIMAAVAQEPGLTAKTRTLLTAARLLTSLCRPDHSRDARDEARRVTESGTATSVTGRYLDALVLLADTLDSERASADAAARAEPMIQRYLAEDGALGLLAALLLVMVYAGRPGPARAWARTLLERPSVRYAPTWQAVLHAIRAEAGLRLGSPEEADEQARAALTVITPQAWGVAVAAPLGTLVAAATEAGRFEDADRWLARPVPAEAFRTPLGLHYLAARARYQLAAGAHRAAADDLRWIRREMAAWQMDTAALVPWRLDLARVQIALGRRQDAVRLLEDQLDPARSADDGTRGRALRLLAGLVPPEQGRQLLARAAKLLGPDDRGEPSRPPGAPRPAPPAPERPAVRLLGRRAGSAAKPRPERPEPPGGLSEAESRVAALAAQGHTNRQISSKLFITVSTVEQHLTRIYRKLDVKQRTDLATRLAAVGALGE</sequence>
<dbReference type="CDD" id="cd06170">
    <property type="entry name" value="LuxR_C_like"/>
    <property type="match status" value="1"/>
</dbReference>
<protein>
    <submittedName>
        <fullName evidence="5">AAA family ATPase</fullName>
    </submittedName>
</protein>
<dbReference type="SUPFAM" id="SSF52540">
    <property type="entry name" value="P-loop containing nucleoside triphosphate hydrolases"/>
    <property type="match status" value="1"/>
</dbReference>
<proteinExistence type="predicted"/>
<gene>
    <name evidence="5" type="ORF">QNN03_37460</name>
</gene>
<comment type="caution">
    <text evidence="5">The sequence shown here is derived from an EMBL/GenBank/DDBJ whole genome shotgun (WGS) entry which is preliminary data.</text>
</comment>
<evidence type="ECO:0000256" key="1">
    <source>
        <dbReference type="ARBA" id="ARBA00022741"/>
    </source>
</evidence>
<dbReference type="InterPro" id="IPR041664">
    <property type="entry name" value="AAA_16"/>
</dbReference>
<evidence type="ECO:0000313" key="6">
    <source>
        <dbReference type="Proteomes" id="UP001241926"/>
    </source>
</evidence>
<dbReference type="PROSITE" id="PS50043">
    <property type="entry name" value="HTH_LUXR_2"/>
    <property type="match status" value="1"/>
</dbReference>
<dbReference type="SMART" id="SM00421">
    <property type="entry name" value="HTH_LUXR"/>
    <property type="match status" value="1"/>
</dbReference>
<organism evidence="5 6">
    <name type="scientific">Streptomyces fuscus</name>
    <dbReference type="NCBI Taxonomy" id="3048495"/>
    <lineage>
        <taxon>Bacteria</taxon>
        <taxon>Bacillati</taxon>
        <taxon>Actinomycetota</taxon>
        <taxon>Actinomycetes</taxon>
        <taxon>Kitasatosporales</taxon>
        <taxon>Streptomycetaceae</taxon>
        <taxon>Streptomyces</taxon>
    </lineage>
</organism>